<dbReference type="STRING" id="1693.BMIN_1152"/>
<organism evidence="2 3">
    <name type="scientific">Bifidobacterium minimum</name>
    <dbReference type="NCBI Taxonomy" id="1693"/>
    <lineage>
        <taxon>Bacteria</taxon>
        <taxon>Bacillati</taxon>
        <taxon>Actinomycetota</taxon>
        <taxon>Actinomycetes</taxon>
        <taxon>Bifidobacteriales</taxon>
        <taxon>Bifidobacteriaceae</taxon>
        <taxon>Bifidobacterium</taxon>
    </lineage>
</organism>
<feature type="transmembrane region" description="Helical" evidence="1">
    <location>
        <begin position="167"/>
        <end position="184"/>
    </location>
</feature>
<keyword evidence="1" id="KW-1133">Transmembrane helix</keyword>
<feature type="transmembrane region" description="Helical" evidence="1">
    <location>
        <begin position="20"/>
        <end position="36"/>
    </location>
</feature>
<evidence type="ECO:0000313" key="2">
    <source>
        <dbReference type="EMBL" id="KFI74251.1"/>
    </source>
</evidence>
<dbReference type="EMBL" id="JGZD01000001">
    <property type="protein sequence ID" value="KFI74251.1"/>
    <property type="molecule type" value="Genomic_DNA"/>
</dbReference>
<feature type="transmembrane region" description="Helical" evidence="1">
    <location>
        <begin position="226"/>
        <end position="246"/>
    </location>
</feature>
<keyword evidence="1" id="KW-0812">Transmembrane</keyword>
<protein>
    <submittedName>
        <fullName evidence="2">Putative ABC transport system membrane protein</fullName>
    </submittedName>
</protein>
<evidence type="ECO:0000313" key="3">
    <source>
        <dbReference type="Proteomes" id="UP000029014"/>
    </source>
</evidence>
<feature type="transmembrane region" description="Helical" evidence="1">
    <location>
        <begin position="85"/>
        <end position="102"/>
    </location>
</feature>
<dbReference type="eggNOG" id="ENOG5032WBP">
    <property type="taxonomic scope" value="Bacteria"/>
</dbReference>
<dbReference type="Pfam" id="PF05857">
    <property type="entry name" value="TraX"/>
    <property type="match status" value="1"/>
</dbReference>
<sequence>MSINDHQTATRGLSSFRLKVIGDVLLTVSSLGSTVLERALGMDAGAGLAGMTVLVLCEIVSWIAIPIFAWLLVQGYEHTSNVGMYALRLTALAVVSEIPYDLSTSGRMVDWSSQNPVFGLVFALLMLMVMDWAKRFSGGARRAVIVLAAVSALLWVLVLRIGVRQKMVNVGLLLIAFVLVFRLLRARENTMMFAAGLIGAMAFVFPAIGVVVLHLRNDELGYSHPWTRWAFYAFYPVMMLACVGLASV</sequence>
<reference evidence="2 3" key="1">
    <citation type="submission" date="2014-03" db="EMBL/GenBank/DDBJ databases">
        <title>Genomics of Bifidobacteria.</title>
        <authorList>
            <person name="Ventura M."/>
            <person name="Milani C."/>
            <person name="Lugli G.A."/>
        </authorList>
    </citation>
    <scope>NUCLEOTIDE SEQUENCE [LARGE SCALE GENOMIC DNA]</scope>
    <source>
        <strain evidence="2 3">LMG 11592</strain>
    </source>
</reference>
<gene>
    <name evidence="2" type="ORF">BMIN_1152</name>
</gene>
<feature type="transmembrane region" description="Helical" evidence="1">
    <location>
        <begin position="144"/>
        <end position="161"/>
    </location>
</feature>
<dbReference type="AlphaFoldDB" id="A0A087BTA1"/>
<proteinExistence type="predicted"/>
<feature type="transmembrane region" description="Helical" evidence="1">
    <location>
        <begin position="48"/>
        <end position="73"/>
    </location>
</feature>
<keyword evidence="3" id="KW-1185">Reference proteome</keyword>
<evidence type="ECO:0000256" key="1">
    <source>
        <dbReference type="SAM" id="Phobius"/>
    </source>
</evidence>
<comment type="caution">
    <text evidence="2">The sequence shown here is derived from an EMBL/GenBank/DDBJ whole genome shotgun (WGS) entry which is preliminary data.</text>
</comment>
<feature type="transmembrane region" description="Helical" evidence="1">
    <location>
        <begin position="191"/>
        <end position="214"/>
    </location>
</feature>
<keyword evidence="1" id="KW-0472">Membrane</keyword>
<dbReference type="Proteomes" id="UP000029014">
    <property type="component" value="Unassembled WGS sequence"/>
</dbReference>
<accession>A0A087BTA1</accession>
<name>A0A087BTA1_9BIFI</name>
<dbReference type="RefSeq" id="WP_022861707.1">
    <property type="nucleotide sequence ID" value="NZ_JGZD01000001.1"/>
</dbReference>
<dbReference type="InterPro" id="IPR008875">
    <property type="entry name" value="TraX"/>
</dbReference>
<feature type="transmembrane region" description="Helical" evidence="1">
    <location>
        <begin position="114"/>
        <end position="132"/>
    </location>
</feature>